<dbReference type="KEGG" id="gra:105799988"/>
<dbReference type="OrthoDB" id="10264738at2759"/>
<dbReference type="OMA" id="GACCTKD"/>
<protein>
    <recommendedName>
        <fullName evidence="1">PPM-type phosphatase domain-containing protein</fullName>
    </recommendedName>
</protein>
<dbReference type="InterPro" id="IPR036457">
    <property type="entry name" value="PPM-type-like_dom_sf"/>
</dbReference>
<dbReference type="Proteomes" id="UP000032304">
    <property type="component" value="Chromosome 6"/>
</dbReference>
<reference evidence="3 5" key="2">
    <citation type="journal article" date="2019" name="Genome Biol. Evol.">
        <title>Insights into the evolution of the New World diploid cottons (Gossypium, subgenus Houzingenia) based on genome sequencing.</title>
        <authorList>
            <person name="Grover C.E."/>
            <person name="Arick M.A. 2nd"/>
            <person name="Thrash A."/>
            <person name="Conover J.L."/>
            <person name="Sanders W.S."/>
            <person name="Peterson D.G."/>
            <person name="Frelichowski J.E."/>
            <person name="Scheffler J.A."/>
            <person name="Scheffler B.E."/>
            <person name="Wendel J.F."/>
        </authorList>
    </citation>
    <scope>NUCLEOTIDE SEQUENCE [LARGE SCALE GENOMIC DNA]</scope>
    <source>
        <strain evidence="3">8</strain>
        <tissue evidence="3">Leaf</tissue>
    </source>
</reference>
<dbReference type="InterPro" id="IPR001932">
    <property type="entry name" value="PPM-type_phosphatase-like_dom"/>
</dbReference>
<accession>A0A0D2NUW1</accession>
<name>A0A0D2NUW1_GOSRA</name>
<evidence type="ECO:0000313" key="5">
    <source>
        <dbReference type="Proteomes" id="UP000593578"/>
    </source>
</evidence>
<keyword evidence="4" id="KW-1185">Reference proteome</keyword>
<dbReference type="Gramene" id="KJB36992">
    <property type="protein sequence ID" value="KJB36992"/>
    <property type="gene ID" value="B456_006G185900"/>
</dbReference>
<dbReference type="CDD" id="cd00143">
    <property type="entry name" value="PP2Cc"/>
    <property type="match status" value="1"/>
</dbReference>
<feature type="domain" description="PPM-type phosphatase" evidence="1">
    <location>
        <begin position="51"/>
        <end position="353"/>
    </location>
</feature>
<dbReference type="PROSITE" id="PS51746">
    <property type="entry name" value="PPM_2"/>
    <property type="match status" value="1"/>
</dbReference>
<dbReference type="PANTHER" id="PTHR47992">
    <property type="entry name" value="PROTEIN PHOSPHATASE"/>
    <property type="match status" value="1"/>
</dbReference>
<evidence type="ECO:0000313" key="2">
    <source>
        <dbReference type="EMBL" id="KJB36992.1"/>
    </source>
</evidence>
<organism evidence="2 4">
    <name type="scientific">Gossypium raimondii</name>
    <name type="common">Peruvian cotton</name>
    <name type="synonym">Gossypium klotzschianum subsp. raimondii</name>
    <dbReference type="NCBI Taxonomy" id="29730"/>
    <lineage>
        <taxon>Eukaryota</taxon>
        <taxon>Viridiplantae</taxon>
        <taxon>Streptophyta</taxon>
        <taxon>Embryophyta</taxon>
        <taxon>Tracheophyta</taxon>
        <taxon>Spermatophyta</taxon>
        <taxon>Magnoliopsida</taxon>
        <taxon>eudicotyledons</taxon>
        <taxon>Gunneridae</taxon>
        <taxon>Pentapetalae</taxon>
        <taxon>rosids</taxon>
        <taxon>malvids</taxon>
        <taxon>Malvales</taxon>
        <taxon>Malvaceae</taxon>
        <taxon>Malvoideae</taxon>
        <taxon>Gossypium</taxon>
    </lineage>
</organism>
<reference evidence="2 4" key="1">
    <citation type="journal article" date="2012" name="Nature">
        <title>Repeated polyploidization of Gossypium genomes and the evolution of spinnable cotton fibres.</title>
        <authorList>
            <person name="Paterson A.H."/>
            <person name="Wendel J.F."/>
            <person name="Gundlach H."/>
            <person name="Guo H."/>
            <person name="Jenkins J."/>
            <person name="Jin D."/>
            <person name="Llewellyn D."/>
            <person name="Showmaker K.C."/>
            <person name="Shu S."/>
            <person name="Udall J."/>
            <person name="Yoo M.J."/>
            <person name="Byers R."/>
            <person name="Chen W."/>
            <person name="Doron-Faigenboim A."/>
            <person name="Duke M.V."/>
            <person name="Gong L."/>
            <person name="Grimwood J."/>
            <person name="Grover C."/>
            <person name="Grupp K."/>
            <person name="Hu G."/>
            <person name="Lee T.H."/>
            <person name="Li J."/>
            <person name="Lin L."/>
            <person name="Liu T."/>
            <person name="Marler B.S."/>
            <person name="Page J.T."/>
            <person name="Roberts A.W."/>
            <person name="Romanel E."/>
            <person name="Sanders W.S."/>
            <person name="Szadkowski E."/>
            <person name="Tan X."/>
            <person name="Tang H."/>
            <person name="Xu C."/>
            <person name="Wang J."/>
            <person name="Wang Z."/>
            <person name="Zhang D."/>
            <person name="Zhang L."/>
            <person name="Ashrafi H."/>
            <person name="Bedon F."/>
            <person name="Bowers J.E."/>
            <person name="Brubaker C.L."/>
            <person name="Chee P.W."/>
            <person name="Das S."/>
            <person name="Gingle A.R."/>
            <person name="Haigler C.H."/>
            <person name="Harker D."/>
            <person name="Hoffmann L.V."/>
            <person name="Hovav R."/>
            <person name="Jones D.C."/>
            <person name="Lemke C."/>
            <person name="Mansoor S."/>
            <person name="ur Rahman M."/>
            <person name="Rainville L.N."/>
            <person name="Rambani A."/>
            <person name="Reddy U.K."/>
            <person name="Rong J.K."/>
            <person name="Saranga Y."/>
            <person name="Scheffler B.E."/>
            <person name="Scheffler J.A."/>
            <person name="Stelly D.M."/>
            <person name="Triplett B.A."/>
            <person name="Van Deynze A."/>
            <person name="Vaslin M.F."/>
            <person name="Waghmare V.N."/>
            <person name="Walford S.A."/>
            <person name="Wright R.J."/>
            <person name="Zaki E.A."/>
            <person name="Zhang T."/>
            <person name="Dennis E.S."/>
            <person name="Mayer K.F."/>
            <person name="Peterson D.G."/>
            <person name="Rokhsar D.S."/>
            <person name="Wang X."/>
            <person name="Schmutz J."/>
        </authorList>
    </citation>
    <scope>NUCLEOTIDE SEQUENCE [LARGE SCALE GENOMIC DNA]</scope>
</reference>
<dbReference type="Gene3D" id="3.60.40.10">
    <property type="entry name" value="PPM-type phosphatase domain"/>
    <property type="match status" value="1"/>
</dbReference>
<dbReference type="Proteomes" id="UP000593578">
    <property type="component" value="Unassembled WGS sequence"/>
</dbReference>
<dbReference type="AlphaFoldDB" id="A0A0D2NUW1"/>
<dbReference type="STRING" id="29730.A0A0D2NUW1"/>
<dbReference type="EMBL" id="CM001745">
    <property type="protein sequence ID" value="KJB36992.1"/>
    <property type="molecule type" value="Genomic_DNA"/>
</dbReference>
<evidence type="ECO:0000313" key="4">
    <source>
        <dbReference type="Proteomes" id="UP000032304"/>
    </source>
</evidence>
<dbReference type="GO" id="GO:0004722">
    <property type="term" value="F:protein serine/threonine phosphatase activity"/>
    <property type="evidence" value="ECO:0007669"/>
    <property type="project" value="InterPro"/>
</dbReference>
<dbReference type="Pfam" id="PF00481">
    <property type="entry name" value="PP2C"/>
    <property type="match status" value="1"/>
</dbReference>
<dbReference type="SUPFAM" id="SSF81606">
    <property type="entry name" value="PP2C-like"/>
    <property type="match status" value="1"/>
</dbReference>
<dbReference type="InterPro" id="IPR015655">
    <property type="entry name" value="PP2C"/>
</dbReference>
<dbReference type="EMBL" id="JABEZZ010000006">
    <property type="protein sequence ID" value="MBA0588192.1"/>
    <property type="molecule type" value="Genomic_DNA"/>
</dbReference>
<sequence>MGACCTTHIKYQGRHHAQDDLAKKEDKGHQQDLTTTGHNGAIVRLQGSSSFISMYTRKGKKGINQDAMTVWENFMGEKKSFFCGVFDGHGPLGHKVSRHVRDTLPFKLSSIIKTSQPNGCTENDAAASAGQSYGKIDSNGVNKDRFSSWEARLIRAFKESDEELNSGLSFNSYNSGSTAVTIVKQDEHLIISNLGDSRAILCTRGNKNRLIPIQLTVDLKPRLPDEAERIEKCGGRVFAMDEEPHVLRVWAPDQDSPGLAMTRAFGDFCLKDYGLSSIPEVSYRRLTNNDEFVVLATDGVWDVLTNKEVITIVASVKKQSAAAKVLVYYAVQAWKSRYPGSQVDDCAVICLFLKEQPLVSKSLYDQDHDHDHDYDMSKCGGSQLDFADSNICRDKKAEEGETVINCDFTMDKSIEQRD</sequence>
<reference evidence="3" key="3">
    <citation type="submission" date="2020-04" db="EMBL/GenBank/DDBJ databases">
        <authorList>
            <person name="Grover C.E."/>
            <person name="Arick M.A. II"/>
            <person name="Thrash A."/>
            <person name="Conover J.L."/>
            <person name="Sanders W.S."/>
            <person name="Peterson D.G."/>
            <person name="Scheffler J.A."/>
            <person name="Scheffler B.E."/>
            <person name="Wendel J.F."/>
        </authorList>
    </citation>
    <scope>NUCLEOTIDE SEQUENCE</scope>
    <source>
        <strain evidence="3">8</strain>
        <tissue evidence="3">Leaf</tissue>
    </source>
</reference>
<gene>
    <name evidence="2" type="ORF">B456_006G185900</name>
    <name evidence="3" type="ORF">Gorai_001305</name>
</gene>
<evidence type="ECO:0000259" key="1">
    <source>
        <dbReference type="PROSITE" id="PS51746"/>
    </source>
</evidence>
<proteinExistence type="predicted"/>
<dbReference type="SMART" id="SM00332">
    <property type="entry name" value="PP2Cc"/>
    <property type="match status" value="1"/>
</dbReference>
<evidence type="ECO:0000313" key="3">
    <source>
        <dbReference type="EMBL" id="MBA0588192.1"/>
    </source>
</evidence>
<dbReference type="eggNOG" id="KOG0698">
    <property type="taxonomic scope" value="Eukaryota"/>
</dbReference>